<dbReference type="RefSeq" id="XP_033534104.1">
    <property type="nucleotide sequence ID" value="XM_033675325.1"/>
</dbReference>
<accession>A0A6G1G350</accession>
<reference evidence="1 3" key="1">
    <citation type="submission" date="2020-01" db="EMBL/GenBank/DDBJ databases">
        <authorList>
            <consortium name="DOE Joint Genome Institute"/>
            <person name="Haridas S."/>
            <person name="Albert R."/>
            <person name="Binder M."/>
            <person name="Bloem J."/>
            <person name="Labutti K."/>
            <person name="Salamov A."/>
            <person name="Andreopoulos B."/>
            <person name="Baker S.E."/>
            <person name="Barry K."/>
            <person name="Bills G."/>
            <person name="Bluhm B.H."/>
            <person name="Cannon C."/>
            <person name="Castanera R."/>
            <person name="Culley D.E."/>
            <person name="Daum C."/>
            <person name="Ezra D."/>
            <person name="Gonzalez J.B."/>
            <person name="Henrissat B."/>
            <person name="Kuo A."/>
            <person name="Liang C."/>
            <person name="Lipzen A."/>
            <person name="Lutzoni F."/>
            <person name="Magnuson J."/>
            <person name="Mondo S."/>
            <person name="Nolan M."/>
            <person name="Ohm R."/>
            <person name="Pangilinan J."/>
            <person name="Park H.-J."/>
            <person name="Ramirez L."/>
            <person name="Alfaro M."/>
            <person name="Sun H."/>
            <person name="Tritt A."/>
            <person name="Yoshinaga Y."/>
            <person name="Zwiers L.-H."/>
            <person name="Turgeon B.G."/>
            <person name="Goodwin S.B."/>
            <person name="Spatafora J.W."/>
            <person name="Crous P.W."/>
            <person name="Grigoriev I.V."/>
        </authorList>
    </citation>
    <scope>NUCLEOTIDE SEQUENCE</scope>
    <source>
        <strain evidence="1 3">CBS 781.70</strain>
    </source>
</reference>
<sequence>MSYHRNSKNVVDSSSIEMYLMRRDSWEEIQRVVESYLLEDTGGICYANFSIDWDLTNFIGKELDGTAENLDKWLTISGTMHEAYAASCVQYMASVEAWSELGTSLIDIIKKASAVMSSYEAQGIAYTMASWSFIFCVKNLEPRTSNQYG</sequence>
<evidence type="ECO:0000313" key="3">
    <source>
        <dbReference type="RefSeq" id="XP_033534104.1"/>
    </source>
</evidence>
<evidence type="ECO:0000313" key="1">
    <source>
        <dbReference type="EMBL" id="KAF1812473.1"/>
    </source>
</evidence>
<protein>
    <submittedName>
        <fullName evidence="1 3">Uncharacterized protein</fullName>
    </submittedName>
</protein>
<gene>
    <name evidence="1 3" type="ORF">P152DRAFT_340388</name>
</gene>
<dbReference type="Proteomes" id="UP000504638">
    <property type="component" value="Unplaced"/>
</dbReference>
<dbReference type="GeneID" id="54415895"/>
<evidence type="ECO:0000313" key="2">
    <source>
        <dbReference type="Proteomes" id="UP000504638"/>
    </source>
</evidence>
<keyword evidence="2" id="KW-1185">Reference proteome</keyword>
<reference evidence="3" key="3">
    <citation type="submission" date="2025-04" db="UniProtKB">
        <authorList>
            <consortium name="RefSeq"/>
        </authorList>
    </citation>
    <scope>IDENTIFICATION</scope>
    <source>
        <strain evidence="3">CBS 781.70</strain>
    </source>
</reference>
<dbReference type="EMBL" id="ML975157">
    <property type="protein sequence ID" value="KAF1812473.1"/>
    <property type="molecule type" value="Genomic_DNA"/>
</dbReference>
<dbReference type="OrthoDB" id="1577640at2759"/>
<organism evidence="1">
    <name type="scientific">Eremomyces bilateralis CBS 781.70</name>
    <dbReference type="NCBI Taxonomy" id="1392243"/>
    <lineage>
        <taxon>Eukaryota</taxon>
        <taxon>Fungi</taxon>
        <taxon>Dikarya</taxon>
        <taxon>Ascomycota</taxon>
        <taxon>Pezizomycotina</taxon>
        <taxon>Dothideomycetes</taxon>
        <taxon>Dothideomycetes incertae sedis</taxon>
        <taxon>Eremomycetales</taxon>
        <taxon>Eremomycetaceae</taxon>
        <taxon>Eremomyces</taxon>
    </lineage>
</organism>
<reference evidence="3" key="2">
    <citation type="submission" date="2020-04" db="EMBL/GenBank/DDBJ databases">
        <authorList>
            <consortium name="NCBI Genome Project"/>
        </authorList>
    </citation>
    <scope>NUCLEOTIDE SEQUENCE</scope>
    <source>
        <strain evidence="3">CBS 781.70</strain>
    </source>
</reference>
<dbReference type="AlphaFoldDB" id="A0A6G1G350"/>
<name>A0A6G1G350_9PEZI</name>
<proteinExistence type="predicted"/>